<keyword evidence="2" id="KW-1185">Reference proteome</keyword>
<dbReference type="EMBL" id="BPLR01000446">
    <property type="protein sequence ID" value="GIY94869.1"/>
    <property type="molecule type" value="Genomic_DNA"/>
</dbReference>
<dbReference type="Proteomes" id="UP001054945">
    <property type="component" value="Unassembled WGS sequence"/>
</dbReference>
<accession>A0AAV4XJN1</accession>
<dbReference type="AlphaFoldDB" id="A0AAV4XJN1"/>
<organism evidence="1 2">
    <name type="scientific">Caerostris extrusa</name>
    <name type="common">Bark spider</name>
    <name type="synonym">Caerostris bankana</name>
    <dbReference type="NCBI Taxonomy" id="172846"/>
    <lineage>
        <taxon>Eukaryota</taxon>
        <taxon>Metazoa</taxon>
        <taxon>Ecdysozoa</taxon>
        <taxon>Arthropoda</taxon>
        <taxon>Chelicerata</taxon>
        <taxon>Arachnida</taxon>
        <taxon>Araneae</taxon>
        <taxon>Araneomorphae</taxon>
        <taxon>Entelegynae</taxon>
        <taxon>Araneoidea</taxon>
        <taxon>Araneidae</taxon>
        <taxon>Caerostris</taxon>
    </lineage>
</organism>
<evidence type="ECO:0000313" key="1">
    <source>
        <dbReference type="EMBL" id="GIY94869.1"/>
    </source>
</evidence>
<gene>
    <name evidence="1" type="ORF">CEXT_612441</name>
</gene>
<sequence length="132" mass="15879">MTEEIENNILLNSNVFNRIEQDVYVHISLDPETLTADECLSREIESTILIYHLQEQQKVIKHLMKFFDVTVREVENFNHPTLSSRLERDIKWKISGLLDNMLHKEFLVDCYKIKLQFRQKHVEFCKKRMTLL</sequence>
<reference evidence="1 2" key="1">
    <citation type="submission" date="2021-06" db="EMBL/GenBank/DDBJ databases">
        <title>Caerostris extrusa draft genome.</title>
        <authorList>
            <person name="Kono N."/>
            <person name="Arakawa K."/>
        </authorList>
    </citation>
    <scope>NUCLEOTIDE SEQUENCE [LARGE SCALE GENOMIC DNA]</scope>
</reference>
<name>A0AAV4XJN1_CAEEX</name>
<protein>
    <submittedName>
        <fullName evidence="1">Uncharacterized protein</fullName>
    </submittedName>
</protein>
<evidence type="ECO:0000313" key="2">
    <source>
        <dbReference type="Proteomes" id="UP001054945"/>
    </source>
</evidence>
<comment type="caution">
    <text evidence="1">The sequence shown here is derived from an EMBL/GenBank/DDBJ whole genome shotgun (WGS) entry which is preliminary data.</text>
</comment>
<proteinExistence type="predicted"/>